<comment type="caution">
    <text evidence="1">The sequence shown here is derived from an EMBL/GenBank/DDBJ whole genome shotgun (WGS) entry which is preliminary data.</text>
</comment>
<sequence>MTKWMAVLTGLAVFSAALVLYWHTLGTPWMQEAAQSHAKAYISAEYTVDNNSLTVTSSVYSRESDRFAVTITGAHGEIYEAAVRMKNRHEAALILDVTGQFDAFGLSYCH</sequence>
<reference evidence="1 2" key="1">
    <citation type="submission" date="2017-10" db="EMBL/GenBank/DDBJ databases">
        <title>Bacillus sp. nov., a halophilic bacterium isolated from a Yangshapao Lake.</title>
        <authorList>
            <person name="Wang H."/>
        </authorList>
    </citation>
    <scope>NUCLEOTIDE SEQUENCE [LARGE SCALE GENOMIC DNA]</scope>
    <source>
        <strain evidence="1 2">YSP-3</strain>
    </source>
</reference>
<evidence type="ECO:0000313" key="2">
    <source>
        <dbReference type="Proteomes" id="UP000248066"/>
    </source>
</evidence>
<accession>A0A2W0HM04</accession>
<protein>
    <submittedName>
        <fullName evidence="1">Uncharacterized protein</fullName>
    </submittedName>
</protein>
<evidence type="ECO:0000313" key="1">
    <source>
        <dbReference type="EMBL" id="PYZ98082.1"/>
    </source>
</evidence>
<dbReference type="EMBL" id="PDOF01000001">
    <property type="protein sequence ID" value="PYZ98082.1"/>
    <property type="molecule type" value="Genomic_DNA"/>
</dbReference>
<dbReference type="AlphaFoldDB" id="A0A2W0HM04"/>
<dbReference type="Proteomes" id="UP000248066">
    <property type="component" value="Unassembled WGS sequence"/>
</dbReference>
<organism evidence="1 2">
    <name type="scientific">Alteribacter lacisalsi</name>
    <dbReference type="NCBI Taxonomy" id="2045244"/>
    <lineage>
        <taxon>Bacteria</taxon>
        <taxon>Bacillati</taxon>
        <taxon>Bacillota</taxon>
        <taxon>Bacilli</taxon>
        <taxon>Bacillales</taxon>
        <taxon>Bacillaceae</taxon>
        <taxon>Alteribacter</taxon>
    </lineage>
</organism>
<dbReference type="OrthoDB" id="2886328at2"/>
<name>A0A2W0HM04_9BACI</name>
<keyword evidence="2" id="KW-1185">Reference proteome</keyword>
<gene>
    <name evidence="1" type="ORF">CR205_05655</name>
</gene>
<dbReference type="RefSeq" id="WP_110517800.1">
    <property type="nucleotide sequence ID" value="NZ_PDOF01000001.1"/>
</dbReference>
<proteinExistence type="predicted"/>